<reference evidence="4" key="1">
    <citation type="journal article" date="2013" name="Genome Announc.">
        <title>Genome Sequence of Halanaerobium saccharolyticum subsp. saccharolyticum Strain DSM 6643T, a Halophilic Hydrogen-Producing Bacterium.</title>
        <authorList>
            <person name="Kivisto A."/>
            <person name="Larjo A."/>
            <person name="Ciranna A."/>
            <person name="Santala V."/>
            <person name="Roos C."/>
            <person name="Karp M."/>
        </authorList>
    </citation>
    <scope>NUCLEOTIDE SEQUENCE [LARGE SCALE GENOMIC DNA]</scope>
    <source>
        <strain evidence="4">DSM 6643</strain>
    </source>
</reference>
<dbReference type="Pfam" id="PF00534">
    <property type="entry name" value="Glycos_transf_1"/>
    <property type="match status" value="1"/>
</dbReference>
<sequence length="388" mass="45129">MKSKKNKILIFVNYYLPGHKAGGPIRSISNLVYYLKDEFDFYIITQDRDFEDETPYENICINDWNEVKGAQVFYLSPDKRFKNIKKAIDSINYDVMYFNSFFSFCFTIYPLFLRKMNLIQATPIIIAPRGEFSEGAINIRKTKKKYFIKAAKLSSIYKNALWHSSSSYESNDIKREFKNDIEIHEAINLPSIPQLAKPKKSNKKSGEISMVYLSRVSPKKNLDGALKLLNQLEARINFDIYGPVDDKDYWKKCQNIITELPKNINARYLGSIKHNKVQQTLAKYDLFFFPTHGENYGHVIIEALMSGCPVLISDQTPWDQLESNNAGWALDLDNKMEFQNVIKKCINLSNSEINNLKKSAYDYSKKIIFNKKMIETNKQLFYKALSDK</sequence>
<name>M5E401_9FIRM</name>
<keyword evidence="1" id="KW-1133">Transmembrane helix</keyword>
<comment type="caution">
    <text evidence="3">The sequence shown here is derived from an EMBL/GenBank/DDBJ whole genome shotgun (WGS) entry which is preliminary data.</text>
</comment>
<dbReference type="InterPro" id="IPR050194">
    <property type="entry name" value="Glycosyltransferase_grp1"/>
</dbReference>
<keyword evidence="4" id="KW-1185">Reference proteome</keyword>
<keyword evidence="3" id="KW-0808">Transferase</keyword>
<dbReference type="STRING" id="1293054.HSACCH_02443"/>
<dbReference type="Proteomes" id="UP000012063">
    <property type="component" value="Unassembled WGS sequence"/>
</dbReference>
<keyword evidence="1" id="KW-0812">Transmembrane</keyword>
<keyword evidence="1" id="KW-0472">Membrane</keyword>
<dbReference type="PANTHER" id="PTHR45947:SF3">
    <property type="entry name" value="SULFOQUINOVOSYL TRANSFERASE SQD2"/>
    <property type="match status" value="1"/>
</dbReference>
<dbReference type="EMBL" id="CAUI01000023">
    <property type="protein sequence ID" value="CCU80941.1"/>
    <property type="molecule type" value="Genomic_DNA"/>
</dbReference>
<accession>M5E401</accession>
<dbReference type="GO" id="GO:0016757">
    <property type="term" value="F:glycosyltransferase activity"/>
    <property type="evidence" value="ECO:0007669"/>
    <property type="project" value="InterPro"/>
</dbReference>
<protein>
    <submittedName>
        <fullName evidence="3">Glycosyl transferase, group 1</fullName>
    </submittedName>
</protein>
<proteinExistence type="predicted"/>
<organism evidence="3 4">
    <name type="scientific">Halanaerobium saccharolyticum subsp. saccharolyticum DSM 6643</name>
    <dbReference type="NCBI Taxonomy" id="1293054"/>
    <lineage>
        <taxon>Bacteria</taxon>
        <taxon>Bacillati</taxon>
        <taxon>Bacillota</taxon>
        <taxon>Clostridia</taxon>
        <taxon>Halanaerobiales</taxon>
        <taxon>Halanaerobiaceae</taxon>
        <taxon>Halanaerobium</taxon>
    </lineage>
</organism>
<dbReference type="CDD" id="cd03801">
    <property type="entry name" value="GT4_PimA-like"/>
    <property type="match status" value="1"/>
</dbReference>
<evidence type="ECO:0000256" key="1">
    <source>
        <dbReference type="SAM" id="Phobius"/>
    </source>
</evidence>
<dbReference type="SUPFAM" id="SSF53756">
    <property type="entry name" value="UDP-Glycosyltransferase/glycogen phosphorylase"/>
    <property type="match status" value="1"/>
</dbReference>
<dbReference type="AlphaFoldDB" id="M5E401"/>
<dbReference type="InParanoid" id="M5E401"/>
<evidence type="ECO:0000313" key="4">
    <source>
        <dbReference type="Proteomes" id="UP000012063"/>
    </source>
</evidence>
<evidence type="ECO:0000259" key="2">
    <source>
        <dbReference type="Pfam" id="PF00534"/>
    </source>
</evidence>
<feature type="transmembrane region" description="Helical" evidence="1">
    <location>
        <begin position="95"/>
        <end position="113"/>
    </location>
</feature>
<dbReference type="Gene3D" id="3.40.50.2000">
    <property type="entry name" value="Glycogen Phosphorylase B"/>
    <property type="match status" value="2"/>
</dbReference>
<dbReference type="PANTHER" id="PTHR45947">
    <property type="entry name" value="SULFOQUINOVOSYL TRANSFERASE SQD2"/>
    <property type="match status" value="1"/>
</dbReference>
<dbReference type="RefSeq" id="WP_005490256.1">
    <property type="nucleotide sequence ID" value="NZ_CAUI01000023.1"/>
</dbReference>
<feature type="domain" description="Glycosyl transferase family 1" evidence="2">
    <location>
        <begin position="197"/>
        <end position="360"/>
    </location>
</feature>
<dbReference type="eggNOG" id="COG0438">
    <property type="taxonomic scope" value="Bacteria"/>
</dbReference>
<evidence type="ECO:0000313" key="3">
    <source>
        <dbReference type="EMBL" id="CCU80941.1"/>
    </source>
</evidence>
<dbReference type="InterPro" id="IPR001296">
    <property type="entry name" value="Glyco_trans_1"/>
</dbReference>
<gene>
    <name evidence="3" type="ORF">HSACCH_02443</name>
</gene>
<dbReference type="OrthoDB" id="9772485at2"/>